<gene>
    <name evidence="3" type="ORF">WG901_14285</name>
</gene>
<dbReference type="RefSeq" id="WP_339587768.1">
    <property type="nucleotide sequence ID" value="NZ_JBBHJZ010000003.1"/>
</dbReference>
<evidence type="ECO:0000313" key="3">
    <source>
        <dbReference type="EMBL" id="MEJ5977814.1"/>
    </source>
</evidence>
<reference evidence="3 4" key="1">
    <citation type="submission" date="2024-03" db="EMBL/GenBank/DDBJ databases">
        <authorList>
            <person name="Jo J.-H."/>
        </authorList>
    </citation>
    <scope>NUCLEOTIDE SEQUENCE [LARGE SCALE GENOMIC DNA]</scope>
    <source>
        <strain evidence="3 4">PS1R-30</strain>
    </source>
</reference>
<name>A0ABU8RXR4_9SPHN</name>
<proteinExistence type="predicted"/>
<dbReference type="SUPFAM" id="SSF54593">
    <property type="entry name" value="Glyoxalase/Bleomycin resistance protein/Dihydroxybiphenyl dioxygenase"/>
    <property type="match status" value="2"/>
</dbReference>
<evidence type="ECO:0000256" key="1">
    <source>
        <dbReference type="ARBA" id="ARBA00022723"/>
    </source>
</evidence>
<organism evidence="3 4">
    <name type="scientific">Novosphingobium anseongense</name>
    <dbReference type="NCBI Taxonomy" id="3133436"/>
    <lineage>
        <taxon>Bacteria</taxon>
        <taxon>Pseudomonadati</taxon>
        <taxon>Pseudomonadota</taxon>
        <taxon>Alphaproteobacteria</taxon>
        <taxon>Sphingomonadales</taxon>
        <taxon>Sphingomonadaceae</taxon>
        <taxon>Novosphingobium</taxon>
    </lineage>
</organism>
<dbReference type="InterPro" id="IPR051785">
    <property type="entry name" value="MMCE/EMCE_epimerase"/>
</dbReference>
<keyword evidence="4" id="KW-1185">Reference proteome</keyword>
<sequence>MPRSVSPLRVNHMNAVLRDIDTSVAHFEKAFGAEFLADMPQKQFHACLFEIGHVIFELFVPYDFLVSARLGPHYVGLEWQADMDEVRAALADHGIGTVRDIGLALHTDPADCFGVAHEFYAGEFHSRTWDALGGEPMKSPTHWRDEHPLGLTGLIGYTQVVEDIDAATAFYESFFGAERLFAEDRPAIAGQAVGLRVADAVVELLMPTRPGWLVERLRRQGQGILSTVFGARDLAQVRRYCVAQSIPLDFGTKQNRVAVPSEANHGILFEFAENPGA</sequence>
<protein>
    <recommendedName>
        <fullName evidence="2">VOC domain-containing protein</fullName>
    </recommendedName>
</protein>
<dbReference type="Proteomes" id="UP001361239">
    <property type="component" value="Unassembled WGS sequence"/>
</dbReference>
<evidence type="ECO:0000259" key="2">
    <source>
        <dbReference type="PROSITE" id="PS51819"/>
    </source>
</evidence>
<feature type="domain" description="VOC" evidence="2">
    <location>
        <begin position="153"/>
        <end position="277"/>
    </location>
</feature>
<evidence type="ECO:0000313" key="4">
    <source>
        <dbReference type="Proteomes" id="UP001361239"/>
    </source>
</evidence>
<comment type="caution">
    <text evidence="3">The sequence shown here is derived from an EMBL/GenBank/DDBJ whole genome shotgun (WGS) entry which is preliminary data.</text>
</comment>
<keyword evidence="1" id="KW-0479">Metal-binding</keyword>
<dbReference type="Gene3D" id="3.10.180.10">
    <property type="entry name" value="2,3-Dihydroxybiphenyl 1,2-Dioxygenase, domain 1"/>
    <property type="match status" value="2"/>
</dbReference>
<dbReference type="PANTHER" id="PTHR43048:SF3">
    <property type="entry name" value="METHYLMALONYL-COA EPIMERASE, MITOCHONDRIAL"/>
    <property type="match status" value="1"/>
</dbReference>
<accession>A0ABU8RXR4</accession>
<dbReference type="EMBL" id="JBBHJZ010000003">
    <property type="protein sequence ID" value="MEJ5977814.1"/>
    <property type="molecule type" value="Genomic_DNA"/>
</dbReference>
<dbReference type="InterPro" id="IPR029068">
    <property type="entry name" value="Glyas_Bleomycin-R_OHBP_Dase"/>
</dbReference>
<dbReference type="PROSITE" id="PS51819">
    <property type="entry name" value="VOC"/>
    <property type="match status" value="1"/>
</dbReference>
<dbReference type="InterPro" id="IPR037523">
    <property type="entry name" value="VOC_core"/>
</dbReference>
<dbReference type="PANTHER" id="PTHR43048">
    <property type="entry name" value="METHYLMALONYL-COA EPIMERASE"/>
    <property type="match status" value="1"/>
</dbReference>